<evidence type="ECO:0000313" key="11">
    <source>
        <dbReference type="Proteomes" id="UP000492821"/>
    </source>
</evidence>
<dbReference type="FunFam" id="3.40.50.1820:FF:000179">
    <property type="entry name" value="Lipase"/>
    <property type="match status" value="1"/>
</dbReference>
<evidence type="ECO:0000256" key="6">
    <source>
        <dbReference type="PIRNR" id="PIRNR000862"/>
    </source>
</evidence>
<evidence type="ECO:0000256" key="5">
    <source>
        <dbReference type="ARBA" id="ARBA00023180"/>
    </source>
</evidence>
<evidence type="ECO:0000313" key="12">
    <source>
        <dbReference type="WBParaSite" id="Pan_g1898.t1"/>
    </source>
</evidence>
<evidence type="ECO:0000256" key="9">
    <source>
        <dbReference type="SAM" id="SignalP"/>
    </source>
</evidence>
<feature type="chain" id="PRO_5028950941" description="Lipase" evidence="9">
    <location>
        <begin position="18"/>
        <end position="413"/>
    </location>
</feature>
<evidence type="ECO:0000256" key="1">
    <source>
        <dbReference type="ARBA" id="ARBA00010701"/>
    </source>
</evidence>
<organism evidence="11 12">
    <name type="scientific">Panagrellus redivivus</name>
    <name type="common">Microworm</name>
    <dbReference type="NCBI Taxonomy" id="6233"/>
    <lineage>
        <taxon>Eukaryota</taxon>
        <taxon>Metazoa</taxon>
        <taxon>Ecdysozoa</taxon>
        <taxon>Nematoda</taxon>
        <taxon>Chromadorea</taxon>
        <taxon>Rhabditida</taxon>
        <taxon>Tylenchina</taxon>
        <taxon>Panagrolaimomorpha</taxon>
        <taxon>Panagrolaimoidea</taxon>
        <taxon>Panagrolaimidae</taxon>
        <taxon>Panagrellus</taxon>
    </lineage>
</organism>
<dbReference type="WBParaSite" id="Pan_g1898.t1">
    <property type="protein sequence ID" value="Pan_g1898.t1"/>
    <property type="gene ID" value="Pan_g1898"/>
</dbReference>
<dbReference type="InterPro" id="IPR000073">
    <property type="entry name" value="AB_hydrolase_1"/>
</dbReference>
<evidence type="ECO:0000256" key="3">
    <source>
        <dbReference type="ARBA" id="ARBA00022963"/>
    </source>
</evidence>
<keyword evidence="6" id="KW-0378">Hydrolase</keyword>
<evidence type="ECO:0000256" key="2">
    <source>
        <dbReference type="ARBA" id="ARBA00022729"/>
    </source>
</evidence>
<evidence type="ECO:0000256" key="8">
    <source>
        <dbReference type="SAM" id="MobiDB-lite"/>
    </source>
</evidence>
<dbReference type="InterPro" id="IPR029058">
    <property type="entry name" value="AB_hydrolase_fold"/>
</dbReference>
<comment type="similarity">
    <text evidence="1 6">Belongs to the AB hydrolase superfamily. Lipase family.</text>
</comment>
<feature type="domain" description="AB hydrolase-1" evidence="10">
    <location>
        <begin position="72"/>
        <end position="355"/>
    </location>
</feature>
<sequence length="413" mass="46045">MYELVLVLFLAVGNVLGQVFPEETLNPRGIAGLNGYAFEDHVAPTADGEVLHLHRLPCSRGMMVPCGDPNKPVVLLQHGLFSSSIDFMENGPESPAFALADAGLDVWLANVRGNTFSPPKSWAYSFQEHATYDIPAMVNKMMNVTGAPSIYYIGYSQGTTMMFARLAEDPIFATKIRKFFALAPVVHVNTLKGAAAIFTNHNFAKEIKKRGSRPYLQKGSGISKTCKSDWQFCSAMMKSIVGPDSGRFNTSRARIYMSHFPAGSSTQNMAHWVQFMRSGIFRKYDWGPKGNIKRYGQSTPPIYDISQIRVPTHLYYSSVDPLALATDVEKLILPQKFIKSSKKYPTYNHADFLWGTTAPADVYLDIANVIKADDRRIPSILPPSSNLNVAKVPKPKRKPYNTRFSRMPMGRRS</sequence>
<dbReference type="InterPro" id="IPR025483">
    <property type="entry name" value="Lipase_euk"/>
</dbReference>
<keyword evidence="4" id="KW-0443">Lipid metabolism</keyword>
<feature type="active site" description="Charge relay system" evidence="7">
    <location>
        <position position="349"/>
    </location>
</feature>
<dbReference type="Pfam" id="PF00561">
    <property type="entry name" value="Abhydrolase_1"/>
    <property type="match status" value="1"/>
</dbReference>
<keyword evidence="2 9" id="KW-0732">Signal</keyword>
<dbReference type="PANTHER" id="PTHR11005">
    <property type="entry name" value="LYSOSOMAL ACID LIPASE-RELATED"/>
    <property type="match status" value="1"/>
</dbReference>
<protein>
    <recommendedName>
        <fullName evidence="6">Lipase</fullName>
    </recommendedName>
</protein>
<feature type="active site" description="Charge relay system" evidence="7">
    <location>
        <position position="320"/>
    </location>
</feature>
<dbReference type="GO" id="GO:0016788">
    <property type="term" value="F:hydrolase activity, acting on ester bonds"/>
    <property type="evidence" value="ECO:0007669"/>
    <property type="project" value="InterPro"/>
</dbReference>
<dbReference type="GO" id="GO:0016042">
    <property type="term" value="P:lipid catabolic process"/>
    <property type="evidence" value="ECO:0007669"/>
    <property type="project" value="UniProtKB-KW"/>
</dbReference>
<evidence type="ECO:0000259" key="10">
    <source>
        <dbReference type="Pfam" id="PF00561"/>
    </source>
</evidence>
<dbReference type="PIRSF" id="PIRSF000862">
    <property type="entry name" value="Steryl_ester_lip"/>
    <property type="match status" value="1"/>
</dbReference>
<keyword evidence="3 6" id="KW-0442">Lipid degradation</keyword>
<feature type="active site" description="Nucleophile" evidence="7">
    <location>
        <position position="156"/>
    </location>
</feature>
<dbReference type="AlphaFoldDB" id="A0A7E4VBG5"/>
<evidence type="ECO:0000256" key="4">
    <source>
        <dbReference type="ARBA" id="ARBA00023098"/>
    </source>
</evidence>
<dbReference type="SUPFAM" id="SSF53474">
    <property type="entry name" value="alpha/beta-Hydrolases"/>
    <property type="match status" value="1"/>
</dbReference>
<evidence type="ECO:0000256" key="7">
    <source>
        <dbReference type="PIRSR" id="PIRSR000862-1"/>
    </source>
</evidence>
<dbReference type="Gene3D" id="3.40.50.1820">
    <property type="entry name" value="alpha/beta hydrolase"/>
    <property type="match status" value="1"/>
</dbReference>
<keyword evidence="11" id="KW-1185">Reference proteome</keyword>
<dbReference type="Proteomes" id="UP000492821">
    <property type="component" value="Unassembled WGS sequence"/>
</dbReference>
<name>A0A7E4VBG5_PANRE</name>
<keyword evidence="5" id="KW-0325">Glycoprotein</keyword>
<feature type="region of interest" description="Disordered" evidence="8">
    <location>
        <begin position="394"/>
        <end position="413"/>
    </location>
</feature>
<reference evidence="11" key="1">
    <citation type="journal article" date="2013" name="Genetics">
        <title>The draft genome and transcriptome of Panagrellus redivivus are shaped by the harsh demands of a free-living lifestyle.</title>
        <authorList>
            <person name="Srinivasan J."/>
            <person name="Dillman A.R."/>
            <person name="Macchietto M.G."/>
            <person name="Heikkinen L."/>
            <person name="Lakso M."/>
            <person name="Fracchia K.M."/>
            <person name="Antoshechkin I."/>
            <person name="Mortazavi A."/>
            <person name="Wong G."/>
            <person name="Sternberg P.W."/>
        </authorList>
    </citation>
    <scope>NUCLEOTIDE SEQUENCE [LARGE SCALE GENOMIC DNA]</scope>
    <source>
        <strain evidence="11">MT8872</strain>
    </source>
</reference>
<reference evidence="12" key="2">
    <citation type="submission" date="2020-10" db="UniProtKB">
        <authorList>
            <consortium name="WormBaseParasite"/>
        </authorList>
    </citation>
    <scope>IDENTIFICATION</scope>
</reference>
<proteinExistence type="inferred from homology"/>
<accession>A0A7E4VBG5</accession>
<feature type="signal peptide" evidence="9">
    <location>
        <begin position="1"/>
        <end position="17"/>
    </location>
</feature>